<organism evidence="1 2">
    <name type="scientific">Strigamia maritima</name>
    <name type="common">European centipede</name>
    <name type="synonym">Geophilus maritimus</name>
    <dbReference type="NCBI Taxonomy" id="126957"/>
    <lineage>
        <taxon>Eukaryota</taxon>
        <taxon>Metazoa</taxon>
        <taxon>Ecdysozoa</taxon>
        <taxon>Arthropoda</taxon>
        <taxon>Myriapoda</taxon>
        <taxon>Chilopoda</taxon>
        <taxon>Pleurostigmophora</taxon>
        <taxon>Geophilomorpha</taxon>
        <taxon>Linotaeniidae</taxon>
        <taxon>Strigamia</taxon>
    </lineage>
</organism>
<evidence type="ECO:0000313" key="2">
    <source>
        <dbReference type="Proteomes" id="UP000014500"/>
    </source>
</evidence>
<proteinExistence type="predicted"/>
<name>T1J9S6_STRMM</name>
<dbReference type="AlphaFoldDB" id="T1J9S6"/>
<reference evidence="2" key="1">
    <citation type="submission" date="2011-05" db="EMBL/GenBank/DDBJ databases">
        <authorList>
            <person name="Richards S.R."/>
            <person name="Qu J."/>
            <person name="Jiang H."/>
            <person name="Jhangiani S.N."/>
            <person name="Agravi P."/>
            <person name="Goodspeed R."/>
            <person name="Gross S."/>
            <person name="Mandapat C."/>
            <person name="Jackson L."/>
            <person name="Mathew T."/>
            <person name="Pu L."/>
            <person name="Thornton R."/>
            <person name="Saada N."/>
            <person name="Wilczek-Boney K.B."/>
            <person name="Lee S."/>
            <person name="Kovar C."/>
            <person name="Wu Y."/>
            <person name="Scherer S.E."/>
            <person name="Worley K.C."/>
            <person name="Muzny D.M."/>
            <person name="Gibbs R."/>
        </authorList>
    </citation>
    <scope>NUCLEOTIDE SEQUENCE</scope>
    <source>
        <strain evidence="2">Brora</strain>
    </source>
</reference>
<evidence type="ECO:0000313" key="1">
    <source>
        <dbReference type="EnsemblMetazoa" id="SMAR010474-PA"/>
    </source>
</evidence>
<accession>T1J9S6</accession>
<dbReference type="Proteomes" id="UP000014500">
    <property type="component" value="Unassembled WGS sequence"/>
</dbReference>
<reference evidence="1" key="2">
    <citation type="submission" date="2015-02" db="UniProtKB">
        <authorList>
            <consortium name="EnsemblMetazoa"/>
        </authorList>
    </citation>
    <scope>IDENTIFICATION</scope>
</reference>
<protein>
    <submittedName>
        <fullName evidence="1">Uncharacterized protein</fullName>
    </submittedName>
</protein>
<dbReference type="HOGENOM" id="CLU_2944622_0_0_1"/>
<dbReference type="EMBL" id="JH431978">
    <property type="status" value="NOT_ANNOTATED_CDS"/>
    <property type="molecule type" value="Genomic_DNA"/>
</dbReference>
<dbReference type="EnsemblMetazoa" id="SMAR010474-RA">
    <property type="protein sequence ID" value="SMAR010474-PA"/>
    <property type="gene ID" value="SMAR010474"/>
</dbReference>
<keyword evidence="2" id="KW-1185">Reference proteome</keyword>
<sequence length="60" mass="7101">MFHPEMSLLYMQINLTSHFEPEKHSRTFPSSVRASGTLPTLLLLQLLLFYRSFNCEFNYC</sequence>